<dbReference type="Proteomes" id="UP000327044">
    <property type="component" value="Unassembled WGS sequence"/>
</dbReference>
<dbReference type="InParanoid" id="A0A1Y1MTP4"/>
<feature type="region of interest" description="Disordered" evidence="1">
    <location>
        <begin position="31"/>
        <end position="84"/>
    </location>
</feature>
<dbReference type="EMBL" id="GEZM01021263">
    <property type="protein sequence ID" value="JAV89043.1"/>
    <property type="molecule type" value="Transcribed_RNA"/>
</dbReference>
<evidence type="ECO:0000256" key="1">
    <source>
        <dbReference type="SAM" id="MobiDB-lite"/>
    </source>
</evidence>
<organism evidence="3">
    <name type="scientific">Photinus pyralis</name>
    <name type="common">Common eastern firefly</name>
    <name type="synonym">Lampyris pyralis</name>
    <dbReference type="NCBI Taxonomy" id="7054"/>
    <lineage>
        <taxon>Eukaryota</taxon>
        <taxon>Metazoa</taxon>
        <taxon>Ecdysozoa</taxon>
        <taxon>Arthropoda</taxon>
        <taxon>Hexapoda</taxon>
        <taxon>Insecta</taxon>
        <taxon>Pterygota</taxon>
        <taxon>Neoptera</taxon>
        <taxon>Endopterygota</taxon>
        <taxon>Coleoptera</taxon>
        <taxon>Polyphaga</taxon>
        <taxon>Elateriformia</taxon>
        <taxon>Elateroidea</taxon>
        <taxon>Lampyridae</taxon>
        <taxon>Lampyrinae</taxon>
        <taxon>Photinus</taxon>
    </lineage>
</organism>
<feature type="compositionally biased region" description="Polar residues" evidence="1">
    <location>
        <begin position="200"/>
        <end position="211"/>
    </location>
</feature>
<proteinExistence type="predicted"/>
<evidence type="ECO:0000256" key="2">
    <source>
        <dbReference type="SAM" id="SignalP"/>
    </source>
</evidence>
<feature type="region of interest" description="Disordered" evidence="1">
    <location>
        <begin position="197"/>
        <end position="237"/>
    </location>
</feature>
<feature type="signal peptide" evidence="2">
    <location>
        <begin position="1"/>
        <end position="19"/>
    </location>
</feature>
<keyword evidence="5" id="KW-1185">Reference proteome</keyword>
<feature type="chain" id="PRO_5036029878" evidence="2">
    <location>
        <begin position="20"/>
        <end position="237"/>
    </location>
</feature>
<dbReference type="AlphaFoldDB" id="A0A1Y1MTP4"/>
<evidence type="ECO:0000313" key="5">
    <source>
        <dbReference type="Proteomes" id="UP000327044"/>
    </source>
</evidence>
<accession>A0A1Y1MTP4</accession>
<sequence length="237" mass="27328">MNKLVIAVLLIAIGQVAHSYSPYNKIESNLGSRHNEEDEDDVDLGQLFNPRSETGTESDETGKHRQDRPSLSVIWGRKGKPQHYRQNYQGVNDYEQMSQYGQYQGQGQGSVASEQPWQQHQHQQKQQSHYGSYDYDSNNGQRVGVKGIESFQGDYQYQGQNQHNINPQDSHYGSMTRDFLNEGQQTYDNLRKRVFHSDEQQQGGRFVVNQQGKRDNQQDSDENDSVYKKNSVRGSYL</sequence>
<reference evidence="4 5" key="2">
    <citation type="journal article" date="2018" name="Elife">
        <title>Firefly genomes illuminate parallel origins of bioluminescence in beetles.</title>
        <authorList>
            <person name="Fallon T.R."/>
            <person name="Lower S.E."/>
            <person name="Chang C.H."/>
            <person name="Bessho-Uehara M."/>
            <person name="Martin G.J."/>
            <person name="Bewick A.J."/>
            <person name="Behringer M."/>
            <person name="Debat H.J."/>
            <person name="Wong I."/>
            <person name="Day J.C."/>
            <person name="Suvorov A."/>
            <person name="Silva C.J."/>
            <person name="Stanger-Hall K.F."/>
            <person name="Hall D.W."/>
            <person name="Schmitz R.J."/>
            <person name="Nelson D.R."/>
            <person name="Lewis S.M."/>
            <person name="Shigenobu S."/>
            <person name="Bybee S.M."/>
            <person name="Larracuente A.M."/>
            <person name="Oba Y."/>
            <person name="Weng J.K."/>
        </authorList>
    </citation>
    <scope>NUCLEOTIDE SEQUENCE [LARGE SCALE GENOMIC DNA]</scope>
    <source>
        <strain evidence="4">1611_PpyrPB1</strain>
        <tissue evidence="4">Whole body</tissue>
    </source>
</reference>
<feature type="region of interest" description="Disordered" evidence="1">
    <location>
        <begin position="102"/>
        <end position="143"/>
    </location>
</feature>
<keyword evidence="2" id="KW-0732">Signal</keyword>
<gene>
    <name evidence="4" type="ORF">PPYR_06719</name>
</gene>
<name>A0A1Y1MTP4_PHOPY</name>
<reference evidence="3" key="1">
    <citation type="journal article" date="2016" name="Sci. Rep.">
        <title>Molecular characterization of firefly nuptial gifts: a multi-omics approach sheds light on postcopulatory sexual selection.</title>
        <authorList>
            <person name="Al-Wathiqui N."/>
            <person name="Fallon T.R."/>
            <person name="South A."/>
            <person name="Weng J.K."/>
            <person name="Lewis S.M."/>
        </authorList>
    </citation>
    <scope>NUCLEOTIDE SEQUENCE</scope>
</reference>
<dbReference type="EMBL" id="VVIM01000005">
    <property type="protein sequence ID" value="KAB0798839.1"/>
    <property type="molecule type" value="Genomic_DNA"/>
</dbReference>
<protein>
    <submittedName>
        <fullName evidence="3">Uncharacterized protein</fullName>
    </submittedName>
</protein>
<evidence type="ECO:0000313" key="3">
    <source>
        <dbReference type="EMBL" id="JAV89043.1"/>
    </source>
</evidence>
<reference evidence="4" key="3">
    <citation type="submission" date="2019-08" db="EMBL/GenBank/DDBJ databases">
        <authorList>
            <consortium name="Photinus pyralis genome working group"/>
            <person name="Fallon T.R."/>
            <person name="Sander Lower S.E."/>
            <person name="Weng J.-K."/>
        </authorList>
    </citation>
    <scope>NUCLEOTIDE SEQUENCE</scope>
    <source>
        <strain evidence="4">1611_PpyrPB1</strain>
        <tissue evidence="4">Whole body</tissue>
    </source>
</reference>
<feature type="compositionally biased region" description="Low complexity" evidence="1">
    <location>
        <begin position="115"/>
        <end position="129"/>
    </location>
</feature>
<evidence type="ECO:0000313" key="4">
    <source>
        <dbReference type="EMBL" id="KAB0798839.1"/>
    </source>
</evidence>